<dbReference type="Proteomes" id="UP000268033">
    <property type="component" value="Unassembled WGS sequence"/>
</dbReference>
<proteinExistence type="predicted"/>
<name>A0A3N1PGQ7_9GAMM</name>
<evidence type="ECO:0000313" key="2">
    <source>
        <dbReference type="Proteomes" id="UP000268033"/>
    </source>
</evidence>
<dbReference type="STRING" id="584787.GCA_001247655_01917"/>
<dbReference type="PANTHER" id="PTHR34290:SF2">
    <property type="entry name" value="OS04G0668800 PROTEIN"/>
    <property type="match status" value="1"/>
</dbReference>
<protein>
    <submittedName>
        <fullName evidence="1">Putative DCC family thiol-disulfide oxidoreductase YuxK</fullName>
    </submittedName>
</protein>
<organism evidence="1 2">
    <name type="scientific">Gallaecimonas pentaromativorans</name>
    <dbReference type="NCBI Taxonomy" id="584787"/>
    <lineage>
        <taxon>Bacteria</taxon>
        <taxon>Pseudomonadati</taxon>
        <taxon>Pseudomonadota</taxon>
        <taxon>Gammaproteobacteria</taxon>
        <taxon>Enterobacterales</taxon>
        <taxon>Gallaecimonadaceae</taxon>
        <taxon>Gallaecimonas</taxon>
    </lineage>
</organism>
<dbReference type="InterPro" id="IPR044691">
    <property type="entry name" value="DCC1_Trx"/>
</dbReference>
<dbReference type="Pfam" id="PF04134">
    <property type="entry name" value="DCC1-like"/>
    <property type="match status" value="1"/>
</dbReference>
<dbReference type="AlphaFoldDB" id="A0A3N1PGQ7"/>
<reference evidence="1 2" key="1">
    <citation type="submission" date="2018-11" db="EMBL/GenBank/DDBJ databases">
        <title>Genomic Encyclopedia of Type Strains, Phase IV (KMG-IV): sequencing the most valuable type-strain genomes for metagenomic binning, comparative biology and taxonomic classification.</title>
        <authorList>
            <person name="Goeker M."/>
        </authorList>
    </citation>
    <scope>NUCLEOTIDE SEQUENCE [LARGE SCALE GENOMIC DNA]</scope>
    <source>
        <strain evidence="1 2">DSM 21945</strain>
    </source>
</reference>
<sequence>MPTLILFFDGYCPLCVNEVRHLRRLDRRGALRFEDIQHPDFAKHWPQIDKTEASRILLGLDNGTLIKGLDVTHRAWSLVGRGWLTAPLRWPLLRGLADRLYLWFAANRYRVSGWLLPGAGCTDGRCQPPRRPEK</sequence>
<comment type="caution">
    <text evidence="1">The sequence shown here is derived from an EMBL/GenBank/DDBJ whole genome shotgun (WGS) entry which is preliminary data.</text>
</comment>
<accession>A0A3N1PGQ7</accession>
<dbReference type="InterPro" id="IPR007263">
    <property type="entry name" value="DCC1-like"/>
</dbReference>
<dbReference type="PANTHER" id="PTHR34290">
    <property type="entry name" value="SI:CH73-390P7.2"/>
    <property type="match status" value="1"/>
</dbReference>
<keyword evidence="2" id="KW-1185">Reference proteome</keyword>
<evidence type="ECO:0000313" key="1">
    <source>
        <dbReference type="EMBL" id="ROQ30642.1"/>
    </source>
</evidence>
<gene>
    <name evidence="1" type="ORF">EDC28_101328</name>
</gene>
<dbReference type="EMBL" id="RJUL01000001">
    <property type="protein sequence ID" value="ROQ30642.1"/>
    <property type="molecule type" value="Genomic_DNA"/>
</dbReference>
<dbReference type="GO" id="GO:0015035">
    <property type="term" value="F:protein-disulfide reductase activity"/>
    <property type="evidence" value="ECO:0007669"/>
    <property type="project" value="InterPro"/>
</dbReference>
<dbReference type="RefSeq" id="WP_123420450.1">
    <property type="nucleotide sequence ID" value="NZ_RJUL01000001.1"/>
</dbReference>